<evidence type="ECO:0000256" key="4">
    <source>
        <dbReference type="ARBA" id="ARBA00023163"/>
    </source>
</evidence>
<feature type="domain" description="Response regulatory" evidence="7">
    <location>
        <begin position="7"/>
        <end position="122"/>
    </location>
</feature>
<dbReference type="Gene3D" id="1.10.8.60">
    <property type="match status" value="1"/>
</dbReference>
<evidence type="ECO:0000259" key="7">
    <source>
        <dbReference type="PROSITE" id="PS50110"/>
    </source>
</evidence>
<dbReference type="GO" id="GO:0043565">
    <property type="term" value="F:sequence-specific DNA binding"/>
    <property type="evidence" value="ECO:0007669"/>
    <property type="project" value="InterPro"/>
</dbReference>
<dbReference type="InterPro" id="IPR025943">
    <property type="entry name" value="Sigma_54_int_dom_ATP-bd_2"/>
</dbReference>
<reference evidence="8" key="1">
    <citation type="submission" date="2019-11" db="EMBL/GenBank/DDBJ databases">
        <authorList>
            <person name="Feng L."/>
        </authorList>
    </citation>
    <scope>NUCLEOTIDE SEQUENCE</scope>
    <source>
        <strain evidence="8">PclaraLFYP37</strain>
    </source>
</reference>
<dbReference type="GO" id="GO:0006355">
    <property type="term" value="P:regulation of DNA-templated transcription"/>
    <property type="evidence" value="ECO:0007669"/>
    <property type="project" value="InterPro"/>
</dbReference>
<dbReference type="RefSeq" id="WP_412441882.1">
    <property type="nucleotide sequence ID" value="NZ_CACRUT010000006.1"/>
</dbReference>
<feature type="modified residue" description="4-aspartylphosphate" evidence="5">
    <location>
        <position position="57"/>
    </location>
</feature>
<evidence type="ECO:0000256" key="2">
    <source>
        <dbReference type="ARBA" id="ARBA00022840"/>
    </source>
</evidence>
<dbReference type="SMART" id="SM00382">
    <property type="entry name" value="AAA"/>
    <property type="match status" value="1"/>
</dbReference>
<dbReference type="PROSITE" id="PS50110">
    <property type="entry name" value="RESPONSE_REGULATORY"/>
    <property type="match status" value="1"/>
</dbReference>
<dbReference type="InterPro" id="IPR002197">
    <property type="entry name" value="HTH_Fis"/>
</dbReference>
<dbReference type="EMBL" id="CACRUT010000006">
    <property type="protein sequence ID" value="VYT82427.1"/>
    <property type="molecule type" value="Genomic_DNA"/>
</dbReference>
<dbReference type="SUPFAM" id="SSF46689">
    <property type="entry name" value="Homeodomain-like"/>
    <property type="match status" value="1"/>
</dbReference>
<dbReference type="SUPFAM" id="SSF52540">
    <property type="entry name" value="P-loop containing nucleoside triphosphate hydrolases"/>
    <property type="match status" value="1"/>
</dbReference>
<dbReference type="Gene3D" id="1.10.10.60">
    <property type="entry name" value="Homeodomain-like"/>
    <property type="match status" value="1"/>
</dbReference>
<dbReference type="Gene3D" id="3.40.50.2300">
    <property type="match status" value="1"/>
</dbReference>
<dbReference type="Pfam" id="PF00072">
    <property type="entry name" value="Response_reg"/>
    <property type="match status" value="1"/>
</dbReference>
<protein>
    <submittedName>
        <fullName evidence="8">Transcriptional regulatory protein ZraR</fullName>
    </submittedName>
</protein>
<dbReference type="Pfam" id="PF00158">
    <property type="entry name" value="Sigma54_activat"/>
    <property type="match status" value="1"/>
</dbReference>
<evidence type="ECO:0000256" key="3">
    <source>
        <dbReference type="ARBA" id="ARBA00023015"/>
    </source>
</evidence>
<dbReference type="GO" id="GO:0000160">
    <property type="term" value="P:phosphorelay signal transduction system"/>
    <property type="evidence" value="ECO:0007669"/>
    <property type="project" value="InterPro"/>
</dbReference>
<organism evidence="8">
    <name type="scientific">Paraprevotella clara</name>
    <dbReference type="NCBI Taxonomy" id="454154"/>
    <lineage>
        <taxon>Bacteria</taxon>
        <taxon>Pseudomonadati</taxon>
        <taxon>Bacteroidota</taxon>
        <taxon>Bacteroidia</taxon>
        <taxon>Bacteroidales</taxon>
        <taxon>Prevotellaceae</taxon>
        <taxon>Paraprevotella</taxon>
    </lineage>
</organism>
<dbReference type="Pfam" id="PF25601">
    <property type="entry name" value="AAA_lid_14"/>
    <property type="match status" value="1"/>
</dbReference>
<keyword evidence="1" id="KW-0547">Nucleotide-binding</keyword>
<sequence>MVKDKTTVIVVEDNIVYCEFVCNLLAREGFRTVQAYRLAAARKLLQQASGGDIVLSDLRLPDGNGIDLLRWMRKEGLALPFIIMTDYAEVHTAVESMKLGSLDYIPKLLVEDKLVPLLRNIQKEQDGRQRHMPVFARNGSAFRAVMKRIKLVAPTEMSVLILGENGTGKEHIAHHLHEKSKRSGKPFVAVDCGSLSVQLAPSAFFGHVKGAFTGADTATQGYFHEADGGTLFLDEVGNLALETQQLLLRAIQERRYRPVGDKADRSFNVRIIAATNENLEKAVSEKRFRQDLLYRLHDFEINVPPLRDCQEDILPLAEFFRETANQELECRVEGFSSEARKALLSHPWPGNVRELRQKIMGAVLQAQEGTIRKEHLELGLVETYAAAGFALRNDEEEKERIMRALKQSGGNRYTAAKILGIGRTTLYKKLEEYGLKYKFGQS</sequence>
<dbReference type="CDD" id="cd00009">
    <property type="entry name" value="AAA"/>
    <property type="match status" value="1"/>
</dbReference>
<dbReference type="PROSITE" id="PS50045">
    <property type="entry name" value="SIGMA54_INTERACT_4"/>
    <property type="match status" value="1"/>
</dbReference>
<proteinExistence type="predicted"/>
<keyword evidence="5" id="KW-0597">Phosphoprotein</keyword>
<dbReference type="InterPro" id="IPR001789">
    <property type="entry name" value="Sig_transdc_resp-reg_receiver"/>
</dbReference>
<dbReference type="Pfam" id="PF02954">
    <property type="entry name" value="HTH_8"/>
    <property type="match status" value="1"/>
</dbReference>
<dbReference type="PANTHER" id="PTHR32071:SF14">
    <property type="entry name" value="TRANSCRIPTIONAL REGULATORY PROTEIN RTCR"/>
    <property type="match status" value="1"/>
</dbReference>
<evidence type="ECO:0000259" key="6">
    <source>
        <dbReference type="PROSITE" id="PS50045"/>
    </source>
</evidence>
<dbReference type="SMART" id="SM00448">
    <property type="entry name" value="REC"/>
    <property type="match status" value="1"/>
</dbReference>
<dbReference type="InterPro" id="IPR002078">
    <property type="entry name" value="Sigma_54_int"/>
</dbReference>
<dbReference type="FunFam" id="3.40.50.300:FF:000006">
    <property type="entry name" value="DNA-binding transcriptional regulator NtrC"/>
    <property type="match status" value="1"/>
</dbReference>
<dbReference type="GO" id="GO:0005524">
    <property type="term" value="F:ATP binding"/>
    <property type="evidence" value="ECO:0007669"/>
    <property type="project" value="UniProtKB-KW"/>
</dbReference>
<gene>
    <name evidence="8" type="primary">zraR_6</name>
    <name evidence="8" type="ORF">PCLFYP37_01219</name>
</gene>
<dbReference type="InterPro" id="IPR027417">
    <property type="entry name" value="P-loop_NTPase"/>
</dbReference>
<keyword evidence="4" id="KW-0804">Transcription</keyword>
<keyword evidence="3" id="KW-0805">Transcription regulation</keyword>
<keyword evidence="2" id="KW-0067">ATP-binding</keyword>
<dbReference type="SUPFAM" id="SSF52172">
    <property type="entry name" value="CheY-like"/>
    <property type="match status" value="1"/>
</dbReference>
<dbReference type="PANTHER" id="PTHR32071">
    <property type="entry name" value="TRANSCRIPTIONAL REGULATORY PROTEIN"/>
    <property type="match status" value="1"/>
</dbReference>
<dbReference type="AlphaFoldDB" id="A0A6N2ZWC2"/>
<dbReference type="InterPro" id="IPR009057">
    <property type="entry name" value="Homeodomain-like_sf"/>
</dbReference>
<accession>A0A6N2ZWC2</accession>
<dbReference type="InterPro" id="IPR011006">
    <property type="entry name" value="CheY-like_superfamily"/>
</dbReference>
<evidence type="ECO:0000313" key="8">
    <source>
        <dbReference type="EMBL" id="VYT82427.1"/>
    </source>
</evidence>
<dbReference type="PROSITE" id="PS00676">
    <property type="entry name" value="SIGMA54_INTERACT_2"/>
    <property type="match status" value="1"/>
</dbReference>
<name>A0A6N2ZWC2_9BACT</name>
<evidence type="ECO:0000256" key="5">
    <source>
        <dbReference type="PROSITE-ProRule" id="PRU00169"/>
    </source>
</evidence>
<dbReference type="Gene3D" id="3.40.50.300">
    <property type="entry name" value="P-loop containing nucleotide triphosphate hydrolases"/>
    <property type="match status" value="1"/>
</dbReference>
<dbReference type="InterPro" id="IPR003593">
    <property type="entry name" value="AAA+_ATPase"/>
</dbReference>
<feature type="domain" description="Sigma-54 factor interaction" evidence="6">
    <location>
        <begin position="135"/>
        <end position="364"/>
    </location>
</feature>
<dbReference type="InterPro" id="IPR058031">
    <property type="entry name" value="AAA_lid_NorR"/>
</dbReference>
<evidence type="ECO:0000256" key="1">
    <source>
        <dbReference type="ARBA" id="ARBA00022741"/>
    </source>
</evidence>
<dbReference type="PRINTS" id="PR01590">
    <property type="entry name" value="HTHFIS"/>
</dbReference>
<dbReference type="CDD" id="cd00156">
    <property type="entry name" value="REC"/>
    <property type="match status" value="1"/>
</dbReference>